<dbReference type="Proteomes" id="UP000475666">
    <property type="component" value="Unassembled WGS sequence"/>
</dbReference>
<dbReference type="RefSeq" id="WP_164279117.1">
    <property type="nucleotide sequence ID" value="NZ_JAAGMQ010001111.1"/>
</dbReference>
<proteinExistence type="predicted"/>
<dbReference type="EMBL" id="JAAGMQ010001111">
    <property type="protein sequence ID" value="NEC38790.1"/>
    <property type="molecule type" value="Genomic_DNA"/>
</dbReference>
<feature type="non-terminal residue" evidence="2">
    <location>
        <position position="69"/>
    </location>
</feature>
<name>A0A6G3TPZ0_9ACTN</name>
<accession>A0A6G3TPZ0</accession>
<dbReference type="PROSITE" id="PS51480">
    <property type="entry name" value="DHAL"/>
    <property type="match status" value="1"/>
</dbReference>
<dbReference type="InterPro" id="IPR004007">
    <property type="entry name" value="DhaL_dom"/>
</dbReference>
<dbReference type="GO" id="GO:0006071">
    <property type="term" value="P:glycerol metabolic process"/>
    <property type="evidence" value="ECO:0007669"/>
    <property type="project" value="InterPro"/>
</dbReference>
<gene>
    <name evidence="2" type="ORF">G3I66_37315</name>
</gene>
<feature type="domain" description="DhaL" evidence="1">
    <location>
        <begin position="1"/>
        <end position="69"/>
    </location>
</feature>
<organism evidence="2 3">
    <name type="scientific">Streptomyces rubrogriseus</name>
    <dbReference type="NCBI Taxonomy" id="194673"/>
    <lineage>
        <taxon>Bacteria</taxon>
        <taxon>Bacillati</taxon>
        <taxon>Actinomycetota</taxon>
        <taxon>Actinomycetes</taxon>
        <taxon>Kitasatosporales</taxon>
        <taxon>Streptomycetaceae</taxon>
        <taxon>Streptomyces</taxon>
        <taxon>Streptomyces violaceoruber group</taxon>
    </lineage>
</organism>
<dbReference type="AlphaFoldDB" id="A0A6G3TPZ0"/>
<protein>
    <submittedName>
        <fullName evidence="2">DAK2 domain-containing protein</fullName>
    </submittedName>
</protein>
<dbReference type="InterPro" id="IPR036117">
    <property type="entry name" value="DhaL_dom_sf"/>
</dbReference>
<dbReference type="Gene3D" id="1.25.40.340">
    <property type="match status" value="1"/>
</dbReference>
<evidence type="ECO:0000259" key="1">
    <source>
        <dbReference type="PROSITE" id="PS51480"/>
    </source>
</evidence>
<dbReference type="SUPFAM" id="SSF101473">
    <property type="entry name" value="DhaL-like"/>
    <property type="match status" value="1"/>
</dbReference>
<sequence length="69" mass="6820">GALWGTILRALGTALGDRDAPDAARVAEGVTEASAAVRRLGGAEVGDKTMVDVLVPFADALAAATAEGL</sequence>
<dbReference type="Pfam" id="PF02734">
    <property type="entry name" value="Dak2"/>
    <property type="match status" value="1"/>
</dbReference>
<evidence type="ECO:0000313" key="2">
    <source>
        <dbReference type="EMBL" id="NEC38790.1"/>
    </source>
</evidence>
<comment type="caution">
    <text evidence="2">The sequence shown here is derived from an EMBL/GenBank/DDBJ whole genome shotgun (WGS) entry which is preliminary data.</text>
</comment>
<dbReference type="GO" id="GO:0004371">
    <property type="term" value="F:glycerone kinase activity"/>
    <property type="evidence" value="ECO:0007669"/>
    <property type="project" value="InterPro"/>
</dbReference>
<feature type="non-terminal residue" evidence="2">
    <location>
        <position position="1"/>
    </location>
</feature>
<reference evidence="2 3" key="1">
    <citation type="submission" date="2020-01" db="EMBL/GenBank/DDBJ databases">
        <title>Insect and environment-associated Actinomycetes.</title>
        <authorList>
            <person name="Currrie C."/>
            <person name="Chevrette M."/>
            <person name="Carlson C."/>
            <person name="Stubbendieck R."/>
            <person name="Wendt-Pienkowski E."/>
        </authorList>
    </citation>
    <scope>NUCLEOTIDE SEQUENCE [LARGE SCALE GENOMIC DNA]</scope>
    <source>
        <strain evidence="2 3">SID7739</strain>
    </source>
</reference>
<evidence type="ECO:0000313" key="3">
    <source>
        <dbReference type="Proteomes" id="UP000475666"/>
    </source>
</evidence>